<protein>
    <recommendedName>
        <fullName evidence="1">DUF58 domain-containing protein</fullName>
    </recommendedName>
</protein>
<dbReference type="PANTHER" id="PTHR33608">
    <property type="entry name" value="BLL2464 PROTEIN"/>
    <property type="match status" value="1"/>
</dbReference>
<proteinExistence type="predicted"/>
<sequence>MDISLEKLPEIPALDLLAKQLVEGFITGLHKSPFHGFSVEFAEHRLYNTGESTRHIDWKVYAKTDRLYTKRYEEETNLRAYILLDSSSSMYYPEKNYGKIRFSILAAAALAYLLQKQRDAVGLITFSDKINTFTEVKSTNAHLQNIFIILQNLLQQEPKKEVTELSETLHLVAEKIHRRSLVIIFSDLMTKADQLEDFFKSIQHIKHNKHEVLFFQVNDPATELEFEMEDRPYLFEDLESGEQMKLNPNQVKSWYKEKTEAYYQEIEMKCHQYKIDLTRVNINDDLQKVLAGFLIKRGKMK</sequence>
<name>A0ABQ1LTS5_9BACT</name>
<dbReference type="Proteomes" id="UP000636010">
    <property type="component" value="Unassembled WGS sequence"/>
</dbReference>
<dbReference type="InterPro" id="IPR036465">
    <property type="entry name" value="vWFA_dom_sf"/>
</dbReference>
<evidence type="ECO:0000259" key="1">
    <source>
        <dbReference type="Pfam" id="PF01882"/>
    </source>
</evidence>
<dbReference type="Pfam" id="PF01882">
    <property type="entry name" value="DUF58"/>
    <property type="match status" value="1"/>
</dbReference>
<dbReference type="RefSeq" id="WP_188461540.1">
    <property type="nucleotide sequence ID" value="NZ_BAABHU010000003.1"/>
</dbReference>
<evidence type="ECO:0000313" key="2">
    <source>
        <dbReference type="EMBL" id="GGC29303.1"/>
    </source>
</evidence>
<dbReference type="SUPFAM" id="SSF53300">
    <property type="entry name" value="vWA-like"/>
    <property type="match status" value="1"/>
</dbReference>
<gene>
    <name evidence="2" type="ORF">GCM10011506_13390</name>
</gene>
<reference evidence="3" key="1">
    <citation type="journal article" date="2019" name="Int. J. Syst. Evol. Microbiol.">
        <title>The Global Catalogue of Microorganisms (GCM) 10K type strain sequencing project: providing services to taxonomists for standard genome sequencing and annotation.</title>
        <authorList>
            <consortium name="The Broad Institute Genomics Platform"/>
            <consortium name="The Broad Institute Genome Sequencing Center for Infectious Disease"/>
            <person name="Wu L."/>
            <person name="Ma J."/>
        </authorList>
    </citation>
    <scope>NUCLEOTIDE SEQUENCE [LARGE SCALE GENOMIC DNA]</scope>
    <source>
        <strain evidence="3">CGMCC 1.10832</strain>
    </source>
</reference>
<dbReference type="Gene3D" id="3.40.50.410">
    <property type="entry name" value="von Willebrand factor, type A domain"/>
    <property type="match status" value="1"/>
</dbReference>
<keyword evidence="3" id="KW-1185">Reference proteome</keyword>
<accession>A0ABQ1LTS5</accession>
<dbReference type="EMBL" id="BMEC01000003">
    <property type="protein sequence ID" value="GGC29303.1"/>
    <property type="molecule type" value="Genomic_DNA"/>
</dbReference>
<dbReference type="PANTHER" id="PTHR33608:SF7">
    <property type="entry name" value="DUF58 DOMAIN-CONTAINING PROTEIN"/>
    <property type="match status" value="1"/>
</dbReference>
<comment type="caution">
    <text evidence="2">The sequence shown here is derived from an EMBL/GenBank/DDBJ whole genome shotgun (WGS) entry which is preliminary data.</text>
</comment>
<evidence type="ECO:0000313" key="3">
    <source>
        <dbReference type="Proteomes" id="UP000636010"/>
    </source>
</evidence>
<feature type="domain" description="DUF58" evidence="1">
    <location>
        <begin position="43"/>
        <end position="257"/>
    </location>
</feature>
<dbReference type="InterPro" id="IPR002881">
    <property type="entry name" value="DUF58"/>
</dbReference>
<organism evidence="2 3">
    <name type="scientific">Marivirga lumbricoides</name>
    <dbReference type="NCBI Taxonomy" id="1046115"/>
    <lineage>
        <taxon>Bacteria</taxon>
        <taxon>Pseudomonadati</taxon>
        <taxon>Bacteroidota</taxon>
        <taxon>Cytophagia</taxon>
        <taxon>Cytophagales</taxon>
        <taxon>Marivirgaceae</taxon>
        <taxon>Marivirga</taxon>
    </lineage>
</organism>